<dbReference type="InterPro" id="IPR036047">
    <property type="entry name" value="F-box-like_dom_sf"/>
</dbReference>
<dbReference type="InterPro" id="IPR032675">
    <property type="entry name" value="LRR_dom_sf"/>
</dbReference>
<dbReference type="SMART" id="SM00367">
    <property type="entry name" value="LRR_CC"/>
    <property type="match status" value="14"/>
</dbReference>
<proteinExistence type="predicted"/>
<dbReference type="GO" id="GO:0019005">
    <property type="term" value="C:SCF ubiquitin ligase complex"/>
    <property type="evidence" value="ECO:0007669"/>
    <property type="project" value="TreeGrafter"/>
</dbReference>
<evidence type="ECO:0000313" key="3">
    <source>
        <dbReference type="EMBL" id="KAK2190189.1"/>
    </source>
</evidence>
<sequence length="816" mass="92919">MAAASLKGIDKGLKEYLKRNQLPEVYEALLSGLAVMCPDNPYQFILDRLLLGIIPNMKSDDTGEPSIEGLHWDMFIDDEMKPKKKIISESNLEYIFNFDEDTQVCHMHSPTPEMLEVAYSHYNTKLMLLCFNNWLRYHLIKVKKSHELIGKASEAETHYNHRMLQIYMEAWITWVEDRKKRQAVAFNKLHHISNTLMGRVIFRAWHGVTQEAKRTREYFEKLERGEETTDSDDSSFWKVGSDVRDDLSMLPRKIALTIFAELDIMDLARCACVCRSWKVLTQSKFLWSKLDLTKAYRKVTNRVLGTLLAKCRPYLVHLNLRGCYRITEEAFMIIRQCRNLQDLNVSGLEVVDDDTIKVIADGCSVLLFLNVSDTMITDSSLRTIAMHLTNLQYLSLAYCQHFTDKGIGYLSQGKGANRLIYLDLSGCAQLTARAYTFLSHGCYRMQSIILNSIGNLDDECIEDFTQNCNTLRHVSLLGSPNLTDTAFKCIATNKTLAKIKIESNQLISDAAFKQIGRNCHDLFQLYMVDCPRITDQTLKSLVSCRLLTVVNLADCVKLTDSGVRALLEAPCGVKLQELNLTNCVRLTDMTVVTINKRCSNLVYLTICFCDHISEAGIELLGQTSCIVSLDISGCHCSDQGLSSLGNNFRLKDLNLSECTAITDLGLQKFAQQCREIERLDLSHCMQLTDSAIKNLAFNCKMLSYLNLAGCKLLTDLSIQYLCGVCHYLAYLDISGSLHISDKSLKYLKKGCKHLKVLRMKYCRNITKNSAQKMIKYVEELEYNNDNIPGYYGYQFVGVSQDSDSLDLQQMSEYEDY</sequence>
<dbReference type="InterPro" id="IPR006553">
    <property type="entry name" value="Leu-rich_rpt_Cys-con_subtyp"/>
</dbReference>
<dbReference type="InterPro" id="IPR057207">
    <property type="entry name" value="FBXL15_LRR"/>
</dbReference>
<dbReference type="Proteomes" id="UP001209878">
    <property type="component" value="Unassembled WGS sequence"/>
</dbReference>
<organism evidence="3 4">
    <name type="scientific">Ridgeia piscesae</name>
    <name type="common">Tubeworm</name>
    <dbReference type="NCBI Taxonomy" id="27915"/>
    <lineage>
        <taxon>Eukaryota</taxon>
        <taxon>Metazoa</taxon>
        <taxon>Spiralia</taxon>
        <taxon>Lophotrochozoa</taxon>
        <taxon>Annelida</taxon>
        <taxon>Polychaeta</taxon>
        <taxon>Sedentaria</taxon>
        <taxon>Canalipalpata</taxon>
        <taxon>Sabellida</taxon>
        <taxon>Siboglinidae</taxon>
        <taxon>Ridgeia</taxon>
    </lineage>
</organism>
<comment type="caution">
    <text evidence="3">The sequence shown here is derived from an EMBL/GenBank/DDBJ whole genome shotgun (WGS) entry which is preliminary data.</text>
</comment>
<dbReference type="SUPFAM" id="SSF81383">
    <property type="entry name" value="F-box domain"/>
    <property type="match status" value="1"/>
</dbReference>
<keyword evidence="1" id="KW-0833">Ubl conjugation pathway</keyword>
<evidence type="ECO:0000313" key="4">
    <source>
        <dbReference type="Proteomes" id="UP001209878"/>
    </source>
</evidence>
<gene>
    <name evidence="3" type="ORF">NP493_87g05013</name>
</gene>
<dbReference type="AlphaFoldDB" id="A0AAD9P8M4"/>
<dbReference type="FunFam" id="3.80.10.10:FF:001681">
    <property type="entry name" value="Predicted protein"/>
    <property type="match status" value="1"/>
</dbReference>
<dbReference type="CDD" id="cd22124">
    <property type="entry name" value="F-box_FBXL13"/>
    <property type="match status" value="1"/>
</dbReference>
<dbReference type="InterPro" id="IPR001810">
    <property type="entry name" value="F-box_dom"/>
</dbReference>
<keyword evidence="4" id="KW-1185">Reference proteome</keyword>
<reference evidence="3" key="1">
    <citation type="journal article" date="2023" name="Mol. Biol. Evol.">
        <title>Third-Generation Sequencing Reveals the Adaptive Role of the Epigenome in Three Deep-Sea Polychaetes.</title>
        <authorList>
            <person name="Perez M."/>
            <person name="Aroh O."/>
            <person name="Sun Y."/>
            <person name="Lan Y."/>
            <person name="Juniper S.K."/>
            <person name="Young C.R."/>
            <person name="Angers B."/>
            <person name="Qian P.Y."/>
        </authorList>
    </citation>
    <scope>NUCLEOTIDE SEQUENCE</scope>
    <source>
        <strain evidence="3">R07B-5</strain>
    </source>
</reference>
<dbReference type="Pfam" id="PF25372">
    <property type="entry name" value="DUF7885"/>
    <property type="match status" value="3"/>
</dbReference>
<feature type="domain" description="F-box" evidence="2">
    <location>
        <begin position="244"/>
        <end position="290"/>
    </location>
</feature>
<dbReference type="CDD" id="cd22977">
    <property type="entry name" value="DD_FBXL13"/>
    <property type="match status" value="1"/>
</dbReference>
<dbReference type="SMART" id="SM00256">
    <property type="entry name" value="FBOX"/>
    <property type="match status" value="1"/>
</dbReference>
<accession>A0AAD9P8M4</accession>
<dbReference type="Gene3D" id="3.80.10.10">
    <property type="entry name" value="Ribonuclease Inhibitor"/>
    <property type="match status" value="3"/>
</dbReference>
<dbReference type="EMBL" id="JAODUO010000086">
    <property type="protein sequence ID" value="KAK2190189.1"/>
    <property type="molecule type" value="Genomic_DNA"/>
</dbReference>
<dbReference type="GO" id="GO:0031146">
    <property type="term" value="P:SCF-dependent proteasomal ubiquitin-dependent protein catabolic process"/>
    <property type="evidence" value="ECO:0007669"/>
    <property type="project" value="TreeGrafter"/>
</dbReference>
<dbReference type="SUPFAM" id="SSF52047">
    <property type="entry name" value="RNI-like"/>
    <property type="match status" value="2"/>
</dbReference>
<dbReference type="PROSITE" id="PS50181">
    <property type="entry name" value="FBOX"/>
    <property type="match status" value="1"/>
</dbReference>
<name>A0AAD9P8M4_RIDPI</name>
<dbReference type="PANTHER" id="PTHR13318">
    <property type="entry name" value="PARTNER OF PAIRED, ISOFORM B-RELATED"/>
    <property type="match status" value="1"/>
</dbReference>
<protein>
    <recommendedName>
        <fullName evidence="2">F-box domain-containing protein</fullName>
    </recommendedName>
</protein>
<evidence type="ECO:0000256" key="1">
    <source>
        <dbReference type="ARBA" id="ARBA00022786"/>
    </source>
</evidence>
<evidence type="ECO:0000259" key="2">
    <source>
        <dbReference type="PROSITE" id="PS50181"/>
    </source>
</evidence>
<dbReference type="Pfam" id="PF12937">
    <property type="entry name" value="F-box-like"/>
    <property type="match status" value="1"/>
</dbReference>